<name>A0ABQ8VMH2_9AGAR</name>
<keyword evidence="3" id="KW-1185">Reference proteome</keyword>
<evidence type="ECO:0000256" key="1">
    <source>
        <dbReference type="SAM" id="Phobius"/>
    </source>
</evidence>
<keyword evidence="1" id="KW-1133">Transmembrane helix</keyword>
<sequence length="221" mass="23276">MNYIACDSAGLLDGSTSEHTLGVNFFFFPTSPSNSSLWLDSIQYQPLPSNPLDAVTLQIDGSDPSIIYNNVSGGWFESFGANATDNAATSVNFIFNVNTGNPFVKNASPAFCSLNGNSTSFDLPGSMQTVNSGGNFSNILNWPLFTATGLPASQNNMEIAPSPNGTLDPQYLVIEYFIVRTNPSTKSGGASTQVSAIVGSVIGGVVGIAALLLALYFFCIR</sequence>
<keyword evidence="1" id="KW-0812">Transmembrane</keyword>
<organism evidence="2 3">
    <name type="scientific">Lentinula lateritia</name>
    <dbReference type="NCBI Taxonomy" id="40482"/>
    <lineage>
        <taxon>Eukaryota</taxon>
        <taxon>Fungi</taxon>
        <taxon>Dikarya</taxon>
        <taxon>Basidiomycota</taxon>
        <taxon>Agaricomycotina</taxon>
        <taxon>Agaricomycetes</taxon>
        <taxon>Agaricomycetidae</taxon>
        <taxon>Agaricales</taxon>
        <taxon>Marasmiineae</taxon>
        <taxon>Omphalotaceae</taxon>
        <taxon>Lentinula</taxon>
    </lineage>
</organism>
<evidence type="ECO:0000313" key="2">
    <source>
        <dbReference type="EMBL" id="KAJ4496650.1"/>
    </source>
</evidence>
<proteinExistence type="predicted"/>
<gene>
    <name evidence="2" type="ORF">C8R41DRAFT_980144</name>
</gene>
<comment type="caution">
    <text evidence="2">The sequence shown here is derived from an EMBL/GenBank/DDBJ whole genome shotgun (WGS) entry which is preliminary data.</text>
</comment>
<evidence type="ECO:0000313" key="3">
    <source>
        <dbReference type="Proteomes" id="UP001150217"/>
    </source>
</evidence>
<keyword evidence="1" id="KW-0472">Membrane</keyword>
<accession>A0ABQ8VMH2</accession>
<feature type="transmembrane region" description="Helical" evidence="1">
    <location>
        <begin position="194"/>
        <end position="218"/>
    </location>
</feature>
<reference evidence="2" key="1">
    <citation type="submission" date="2022-08" db="EMBL/GenBank/DDBJ databases">
        <title>A Global Phylogenomic Analysis of the Shiitake Genus Lentinula.</title>
        <authorList>
            <consortium name="DOE Joint Genome Institute"/>
            <person name="Sierra-Patev S."/>
            <person name="Min B."/>
            <person name="Naranjo-Ortiz M."/>
            <person name="Looney B."/>
            <person name="Konkel Z."/>
            <person name="Slot J.C."/>
            <person name="Sakamoto Y."/>
            <person name="Steenwyk J.L."/>
            <person name="Rokas A."/>
            <person name="Carro J."/>
            <person name="Camarero S."/>
            <person name="Ferreira P."/>
            <person name="Molpeceres G."/>
            <person name="Ruiz-Duenas F.J."/>
            <person name="Serrano A."/>
            <person name="Henrissat B."/>
            <person name="Drula E."/>
            <person name="Hughes K.W."/>
            <person name="Mata J.L."/>
            <person name="Ishikawa N.K."/>
            <person name="Vargas-Isla R."/>
            <person name="Ushijima S."/>
            <person name="Smith C.A."/>
            <person name="Ahrendt S."/>
            <person name="Andreopoulos W."/>
            <person name="He G."/>
            <person name="Labutti K."/>
            <person name="Lipzen A."/>
            <person name="Ng V."/>
            <person name="Riley R."/>
            <person name="Sandor L."/>
            <person name="Barry K."/>
            <person name="Martinez A.T."/>
            <person name="Xiao Y."/>
            <person name="Gibbons J.G."/>
            <person name="Terashima K."/>
            <person name="Grigoriev I.V."/>
            <person name="Hibbett D.S."/>
        </authorList>
    </citation>
    <scope>NUCLEOTIDE SEQUENCE</scope>
    <source>
        <strain evidence="2">RHP3577 ss4</strain>
    </source>
</reference>
<dbReference type="EMBL" id="JANVFT010000026">
    <property type="protein sequence ID" value="KAJ4496650.1"/>
    <property type="molecule type" value="Genomic_DNA"/>
</dbReference>
<dbReference type="Proteomes" id="UP001150217">
    <property type="component" value="Unassembled WGS sequence"/>
</dbReference>
<protein>
    <submittedName>
        <fullName evidence="2">Uncharacterized protein</fullName>
    </submittedName>
</protein>